<dbReference type="RefSeq" id="WP_012257902.1">
    <property type="nucleotide sequence ID" value="NC_010175.1"/>
</dbReference>
<dbReference type="AlphaFoldDB" id="A9WEI6"/>
<dbReference type="KEGG" id="cau:Caur_2036"/>
<feature type="active site" description="Proton donor" evidence="6">
    <location>
        <position position="22"/>
    </location>
</feature>
<reference evidence="8" key="1">
    <citation type="journal article" date="2011" name="BMC Genomics">
        <title>Complete genome sequence of the filamentous anoxygenic phototrophic bacterium Chloroflexus aurantiacus.</title>
        <authorList>
            <person name="Tang K.H."/>
            <person name="Barry K."/>
            <person name="Chertkov O."/>
            <person name="Dalin E."/>
            <person name="Han C.S."/>
            <person name="Hauser L.J."/>
            <person name="Honchak B.M."/>
            <person name="Karbach L.E."/>
            <person name="Land M.L."/>
            <person name="Lapidus A."/>
            <person name="Larimer F.W."/>
            <person name="Mikhailova N."/>
            <person name="Pitluck S."/>
            <person name="Pierson B.K."/>
            <person name="Blankenship R.E."/>
        </authorList>
    </citation>
    <scope>NUCLEOTIDE SEQUENCE [LARGE SCALE GENOMIC DNA]</scope>
    <source>
        <strain evidence="8">ATCC 29366 / DSM 635 / J-10-fl</strain>
    </source>
</reference>
<dbReference type="PANTHER" id="PTHR42909">
    <property type="entry name" value="ZGC:136858"/>
    <property type="match status" value="1"/>
</dbReference>
<dbReference type="EMBL" id="CP000909">
    <property type="protein sequence ID" value="ABY35248.1"/>
    <property type="molecule type" value="Genomic_DNA"/>
</dbReference>
<evidence type="ECO:0000256" key="2">
    <source>
        <dbReference type="ARBA" id="ARBA00022801"/>
    </source>
</evidence>
<organism evidence="7 8">
    <name type="scientific">Chloroflexus aurantiacus (strain ATCC 29366 / DSM 635 / J-10-fl)</name>
    <dbReference type="NCBI Taxonomy" id="324602"/>
    <lineage>
        <taxon>Bacteria</taxon>
        <taxon>Bacillati</taxon>
        <taxon>Chloroflexota</taxon>
        <taxon>Chloroflexia</taxon>
        <taxon>Chloroflexales</taxon>
        <taxon>Chloroflexineae</taxon>
        <taxon>Chloroflexaceae</taxon>
        <taxon>Chloroflexus</taxon>
    </lineage>
</organism>
<evidence type="ECO:0000256" key="4">
    <source>
        <dbReference type="ARBA" id="ARBA00023239"/>
    </source>
</evidence>
<dbReference type="SMR" id="A9WEI6"/>
<evidence type="ECO:0000256" key="5">
    <source>
        <dbReference type="ARBA" id="ARBA00023295"/>
    </source>
</evidence>
<keyword evidence="8" id="KW-1185">Reference proteome</keyword>
<dbReference type="Proteomes" id="UP000002008">
    <property type="component" value="Chromosome"/>
</dbReference>
<dbReference type="EnsemblBacteria" id="ABY35248">
    <property type="protein sequence ID" value="ABY35248"/>
    <property type="gene ID" value="Caur_2036"/>
</dbReference>
<feature type="binding site" evidence="6">
    <location>
        <begin position="138"/>
        <end position="140"/>
    </location>
    <ligand>
        <name>substrate</name>
    </ligand>
</feature>
<evidence type="ECO:0000313" key="8">
    <source>
        <dbReference type="Proteomes" id="UP000002008"/>
    </source>
</evidence>
<name>A9WEI6_CHLAA</name>
<feature type="binding site" evidence="6">
    <location>
        <position position="84"/>
    </location>
    <ligand>
        <name>substrate</name>
    </ligand>
</feature>
<dbReference type="InterPro" id="IPR007342">
    <property type="entry name" value="PsuG"/>
</dbReference>
<dbReference type="PATRIC" id="fig|324602.8.peg.2310"/>
<accession>A9WEI6</accession>
<dbReference type="GO" id="GO:0004730">
    <property type="term" value="F:pseudouridylate synthase activity"/>
    <property type="evidence" value="ECO:0000318"/>
    <property type="project" value="GO_Central"/>
</dbReference>
<feature type="binding site" evidence="6">
    <location>
        <position position="136"/>
    </location>
    <ligand>
        <name>Mn(2+)</name>
        <dbReference type="ChEBI" id="CHEBI:29035"/>
    </ligand>
</feature>
<evidence type="ECO:0000256" key="3">
    <source>
        <dbReference type="ARBA" id="ARBA00023211"/>
    </source>
</evidence>
<dbReference type="Pfam" id="PF04227">
    <property type="entry name" value="Indigoidine_A"/>
    <property type="match status" value="1"/>
</dbReference>
<dbReference type="SUPFAM" id="SSF110581">
    <property type="entry name" value="Indigoidine synthase A-like"/>
    <property type="match status" value="1"/>
</dbReference>
<dbReference type="GO" id="GO:0016798">
    <property type="term" value="F:hydrolase activity, acting on glycosyl bonds"/>
    <property type="evidence" value="ECO:0007669"/>
    <property type="project" value="UniProtKB-KW"/>
</dbReference>
<comment type="catalytic activity">
    <reaction evidence="6">
        <text>D-ribose 5-phosphate + uracil = psi-UMP + H2O</text>
        <dbReference type="Rhea" id="RHEA:18337"/>
        <dbReference type="ChEBI" id="CHEBI:15377"/>
        <dbReference type="ChEBI" id="CHEBI:17568"/>
        <dbReference type="ChEBI" id="CHEBI:58380"/>
        <dbReference type="ChEBI" id="CHEBI:78346"/>
        <dbReference type="EC" id="4.2.1.70"/>
    </reaction>
</comment>
<evidence type="ECO:0000256" key="6">
    <source>
        <dbReference type="HAMAP-Rule" id="MF_01876"/>
    </source>
</evidence>
<dbReference type="Gene3D" id="3.40.1790.10">
    <property type="entry name" value="Indigoidine synthase domain"/>
    <property type="match status" value="1"/>
</dbReference>
<dbReference type="GO" id="GO:0046113">
    <property type="term" value="P:nucleobase catabolic process"/>
    <property type="evidence" value="ECO:0007669"/>
    <property type="project" value="UniProtKB-UniRule"/>
</dbReference>
<sequence>MLRIAEEVTTALEEGRAVVALESTLISHGLPYPHNLAVAEGLEAEVRAAGAVPATIGLIEGVPVIGLNGNELERLAVGGDRVRKLSRRDIGAAIVDHADGATTVAATMALAAAAGIEVFATGGIGGVHRGATHSWDVSADLTELGRTPVLVVCAGAKAILDLPATLEYLETQGVPVVGYQTVEFPAFYTPHSGLTVAAVAADALAAARMWRIQRRYHTFAAPGGMLLCVPPPERHALEREAVEAAIGRALARAEAEGVRGPAVTPFLLAAMAEETSGESIETNIALLRNNTRVAAEVAVRISELG</sequence>
<evidence type="ECO:0000256" key="1">
    <source>
        <dbReference type="ARBA" id="ARBA00022723"/>
    </source>
</evidence>
<gene>
    <name evidence="6" type="primary">psuG</name>
    <name evidence="7" type="ordered locus">Caur_2036</name>
</gene>
<dbReference type="GO" id="GO:0046872">
    <property type="term" value="F:metal ion binding"/>
    <property type="evidence" value="ECO:0007669"/>
    <property type="project" value="UniProtKB-KW"/>
</dbReference>
<comment type="function">
    <text evidence="6">Catalyzes the reversible cleavage of pseudouridine 5'-phosphate (PsiMP) to ribose 5-phosphate and uracil. Functions biologically in the cleavage direction, as part of a pseudouridine degradation pathway.</text>
</comment>
<keyword evidence="1 6" id="KW-0479">Metal-binding</keyword>
<proteinExistence type="inferred from homology"/>
<feature type="active site" description="Nucleophile" evidence="6">
    <location>
        <position position="157"/>
    </location>
</feature>
<keyword evidence="5 6" id="KW-0326">Glycosidase</keyword>
<dbReference type="eggNOG" id="COG2313">
    <property type="taxonomic scope" value="Bacteria"/>
</dbReference>
<keyword evidence="3 6" id="KW-0464">Manganese</keyword>
<keyword evidence="4 6" id="KW-0456">Lyase</keyword>
<keyword evidence="2 6" id="KW-0378">Hydrolase</keyword>
<dbReference type="EC" id="4.2.1.70" evidence="6"/>
<dbReference type="HAMAP" id="MF_01876">
    <property type="entry name" value="PsiMP_glycosidase"/>
    <property type="match status" value="1"/>
</dbReference>
<comment type="subunit">
    <text evidence="6">Homotrimer.</text>
</comment>
<dbReference type="PANTHER" id="PTHR42909:SF1">
    <property type="entry name" value="CARBOHYDRATE KINASE PFKB DOMAIN-CONTAINING PROTEIN"/>
    <property type="match status" value="1"/>
</dbReference>
<evidence type="ECO:0000313" key="7">
    <source>
        <dbReference type="EMBL" id="ABY35248.1"/>
    </source>
</evidence>
<protein>
    <recommendedName>
        <fullName evidence="6">Pseudouridine-5'-phosphate glycosidase</fullName>
        <shortName evidence="6">PsiMP glycosidase</shortName>
        <ecNumber evidence="6">4.2.1.70</ecNumber>
    </recommendedName>
</protein>
<feature type="binding site" evidence="6">
    <location>
        <position position="104"/>
    </location>
    <ligand>
        <name>substrate</name>
    </ligand>
</feature>
<dbReference type="HOGENOM" id="CLU_012201_0_1_0"/>
<dbReference type="STRING" id="324602.Caur_2036"/>
<comment type="similarity">
    <text evidence="6">Belongs to the pseudouridine-5'-phosphate glycosidase family.</text>
</comment>
<dbReference type="GO" id="GO:0005737">
    <property type="term" value="C:cytoplasm"/>
    <property type="evidence" value="ECO:0000318"/>
    <property type="project" value="GO_Central"/>
</dbReference>
<comment type="cofactor">
    <cofactor evidence="6">
        <name>Mn(2+)</name>
        <dbReference type="ChEBI" id="CHEBI:29035"/>
    </cofactor>
    <text evidence="6">Binds 1 Mn(2+) ion per subunit.</text>
</comment>
<dbReference type="InParanoid" id="A9WEI6"/>
<dbReference type="InterPro" id="IPR022830">
    <property type="entry name" value="Indigdn_synthA-like"/>
</dbReference>